<accession>A0ACB7YEZ6</accession>
<name>A0ACB7YEZ6_9ERIC</name>
<keyword evidence="2" id="KW-1185">Reference proteome</keyword>
<comment type="caution">
    <text evidence="1">The sequence shown here is derived from an EMBL/GenBank/DDBJ whole genome shotgun (WGS) entry which is preliminary data.</text>
</comment>
<evidence type="ECO:0000313" key="2">
    <source>
        <dbReference type="Proteomes" id="UP000828048"/>
    </source>
</evidence>
<dbReference type="Proteomes" id="UP000828048">
    <property type="component" value="Chromosome 8"/>
</dbReference>
<proteinExistence type="predicted"/>
<dbReference type="EMBL" id="CM037158">
    <property type="protein sequence ID" value="KAH7852001.1"/>
    <property type="molecule type" value="Genomic_DNA"/>
</dbReference>
<reference evidence="1 2" key="1">
    <citation type="journal article" date="2021" name="Hortic Res">
        <title>High-quality reference genome and annotation aids understanding of berry development for evergreen blueberry (Vaccinium darrowii).</title>
        <authorList>
            <person name="Yu J."/>
            <person name="Hulse-Kemp A.M."/>
            <person name="Babiker E."/>
            <person name="Staton M."/>
        </authorList>
    </citation>
    <scope>NUCLEOTIDE SEQUENCE [LARGE SCALE GENOMIC DNA]</scope>
    <source>
        <strain evidence="2">cv. NJ 8807/NJ 8810</strain>
        <tissue evidence="1">Young leaf</tissue>
    </source>
</reference>
<gene>
    <name evidence="1" type="ORF">Vadar_019360</name>
</gene>
<protein>
    <submittedName>
        <fullName evidence="1">Uncharacterized protein</fullName>
    </submittedName>
</protein>
<organism evidence="1 2">
    <name type="scientific">Vaccinium darrowii</name>
    <dbReference type="NCBI Taxonomy" id="229202"/>
    <lineage>
        <taxon>Eukaryota</taxon>
        <taxon>Viridiplantae</taxon>
        <taxon>Streptophyta</taxon>
        <taxon>Embryophyta</taxon>
        <taxon>Tracheophyta</taxon>
        <taxon>Spermatophyta</taxon>
        <taxon>Magnoliopsida</taxon>
        <taxon>eudicotyledons</taxon>
        <taxon>Gunneridae</taxon>
        <taxon>Pentapetalae</taxon>
        <taxon>asterids</taxon>
        <taxon>Ericales</taxon>
        <taxon>Ericaceae</taxon>
        <taxon>Vaccinioideae</taxon>
        <taxon>Vaccinieae</taxon>
        <taxon>Vaccinium</taxon>
    </lineage>
</organism>
<sequence>MDSGGNGDLGCENRSSGLLDCSSLGNFTPLPADEVLGTTTGSEHWNRVNSSFNSGWTPLDSVTHSIEVGTSPMSCFGSGTFSDIDNFCIPQRCRWIANSGCSGDYPSERSGDKNEKAITPQRVAGDYAISPEGEGTVKSSPDGNKRRRASDDLSQFARLKDMKAEKDQSTGMGDEEKQKPEIKQPVTKKCKQVIGKEVHDSSSSGDAPKEDYVHVRAKRGQATNSHSLAERVRREKIRERMKFLQDLVPGCDKITGKAVMLDEIINYVLSLQKQVQFLSMKVATVYPERNVEPDQILQRDIHYSQGGSATILCDPGMSPYPNVVGIWANELQNTSRVGFSPDLAPSNPESNGRLIS</sequence>
<evidence type="ECO:0000313" key="1">
    <source>
        <dbReference type="EMBL" id="KAH7852001.1"/>
    </source>
</evidence>